<evidence type="ECO:0000313" key="1">
    <source>
        <dbReference type="EMBL" id="MYZ51282.1"/>
    </source>
</evidence>
<dbReference type="Proteomes" id="UP000481947">
    <property type="component" value="Unassembled WGS sequence"/>
</dbReference>
<dbReference type="GO" id="GO:0016787">
    <property type="term" value="F:hydrolase activity"/>
    <property type="evidence" value="ECO:0007669"/>
    <property type="project" value="UniProtKB-KW"/>
</dbReference>
<proteinExistence type="predicted"/>
<dbReference type="AlphaFoldDB" id="A0A7C9N7K6"/>
<organism evidence="1 2">
    <name type="scientific">Malikia spinosa</name>
    <dbReference type="NCBI Taxonomy" id="86180"/>
    <lineage>
        <taxon>Bacteria</taxon>
        <taxon>Pseudomonadati</taxon>
        <taxon>Pseudomonadota</taxon>
        <taxon>Betaproteobacteria</taxon>
        <taxon>Burkholderiales</taxon>
        <taxon>Comamonadaceae</taxon>
        <taxon>Malikia</taxon>
    </lineage>
</organism>
<name>A0A7C9N7K6_9BURK</name>
<sequence>MLKGLALTPPIIGRIAIGRVVEKNGKRLPEKDDEFTLTSQIQSRDGWINHPLDETLRAGAKGKLRSIPVRLLFDDPELNFRAHYSLFDRTNGRLLCAGNGQTCRRMTETGMQSLACPSPELCEIGSGGLCKPYGRLNVRIGDDDELGSFVFRTTGFNSIRTLAVRLRYFHAVSGGLLSAMPLELRLRGKSTTLSRRTPIYYVDLTVRGGMTLGEAISFAKAHAQERIECGFDQAGLDDAARACLSEGGFEETSEDMGAVLEEFFPPENTEPEQDTGTAMTVSNGLADKLRRRGSVQQGRMFPELGQV</sequence>
<dbReference type="Pfam" id="PF18897">
    <property type="entry name" value="Gp3-like"/>
    <property type="match status" value="1"/>
</dbReference>
<dbReference type="RefSeq" id="WP_161124378.1">
    <property type="nucleotide sequence ID" value="NZ_VYSB01000002.1"/>
</dbReference>
<keyword evidence="1" id="KW-0378">Hydrolase</keyword>
<reference evidence="1 2" key="1">
    <citation type="submission" date="2019-09" db="EMBL/GenBank/DDBJ databases">
        <title>Identification of Malikia spinosa a prominent benzene-, toluene-, and ethylbenzene-degrading bacterium: enrichment, isolation and whole genome sequencing.</title>
        <authorList>
            <person name="Tancsics A."/>
            <person name="Revesz F."/>
            <person name="Kriszt B."/>
        </authorList>
    </citation>
    <scope>NUCLEOTIDE SEQUENCE [LARGE SCALE GENOMIC DNA]</scope>
    <source>
        <strain evidence="1 2">AB6</strain>
    </source>
</reference>
<comment type="caution">
    <text evidence="1">The sequence shown here is derived from an EMBL/GenBank/DDBJ whole genome shotgun (WGS) entry which is preliminary data.</text>
</comment>
<gene>
    <name evidence="1" type="ORF">F5985_03825</name>
</gene>
<protein>
    <submittedName>
        <fullName evidence="1">Hydrolase or metal-binding protein</fullName>
    </submittedName>
</protein>
<dbReference type="InterPro" id="IPR043991">
    <property type="entry name" value="Gp3-like"/>
</dbReference>
<accession>A0A7C9N7K6</accession>
<evidence type="ECO:0000313" key="2">
    <source>
        <dbReference type="Proteomes" id="UP000481947"/>
    </source>
</evidence>
<dbReference type="EMBL" id="VYSB01000002">
    <property type="protein sequence ID" value="MYZ51282.1"/>
    <property type="molecule type" value="Genomic_DNA"/>
</dbReference>